<evidence type="ECO:0000259" key="1">
    <source>
        <dbReference type="Pfam" id="PF06094"/>
    </source>
</evidence>
<dbReference type="RefSeq" id="WP_151617716.1">
    <property type="nucleotide sequence ID" value="NZ_WBXO01000001.1"/>
</dbReference>
<dbReference type="Pfam" id="PF06094">
    <property type="entry name" value="GGACT"/>
    <property type="match status" value="1"/>
</dbReference>
<sequence length="155" mass="18331">MSIFYFAYGSCMDKKRLKRHEVLQEFEVIGIGRIDGWRFRMNKLSSTGQNVWANVEKDHSSHVYGILYQISEIGHRYLDIRENFPEHYRKEFVTVNVGKQVFEDVMMYQATPEHISTEKCPTTMEYAEELKRGGASLPEPYRSEIFLKEIERCFS</sequence>
<dbReference type="EMBL" id="WBXO01000001">
    <property type="protein sequence ID" value="KAB2954270.1"/>
    <property type="molecule type" value="Genomic_DNA"/>
</dbReference>
<organism evidence="2 3">
    <name type="scientific">Heliorestis acidaminivorans</name>
    <dbReference type="NCBI Taxonomy" id="553427"/>
    <lineage>
        <taxon>Bacteria</taxon>
        <taxon>Bacillati</taxon>
        <taxon>Bacillota</taxon>
        <taxon>Clostridia</taxon>
        <taxon>Eubacteriales</taxon>
        <taxon>Heliobacteriaceae</taxon>
        <taxon>Heliorestis</taxon>
    </lineage>
</organism>
<proteinExistence type="predicted"/>
<dbReference type="InterPro" id="IPR009288">
    <property type="entry name" value="AIG2-like_dom"/>
</dbReference>
<dbReference type="InterPro" id="IPR036568">
    <property type="entry name" value="GGCT-like_sf"/>
</dbReference>
<dbReference type="Proteomes" id="UP000468766">
    <property type="component" value="Unassembled WGS sequence"/>
</dbReference>
<dbReference type="CDD" id="cd06661">
    <property type="entry name" value="GGCT_like"/>
    <property type="match status" value="1"/>
</dbReference>
<dbReference type="SUPFAM" id="SSF110857">
    <property type="entry name" value="Gamma-glutamyl cyclotransferase-like"/>
    <property type="match status" value="1"/>
</dbReference>
<evidence type="ECO:0000313" key="3">
    <source>
        <dbReference type="Proteomes" id="UP000468766"/>
    </source>
</evidence>
<protein>
    <submittedName>
        <fullName evidence="2">Gamma-glutamylcyclotransferase</fullName>
    </submittedName>
</protein>
<feature type="domain" description="Gamma-glutamylcyclotransferase AIG2-like" evidence="1">
    <location>
        <begin position="5"/>
        <end position="113"/>
    </location>
</feature>
<dbReference type="OrthoDB" id="158990at2"/>
<gene>
    <name evidence="2" type="ORF">F9B85_00820</name>
</gene>
<dbReference type="Gene3D" id="3.10.490.10">
    <property type="entry name" value="Gamma-glutamyl cyclotransferase-like"/>
    <property type="match status" value="1"/>
</dbReference>
<accession>A0A6I0F3F0</accession>
<reference evidence="2 3" key="1">
    <citation type="submission" date="2019-10" db="EMBL/GenBank/DDBJ databases">
        <title>Whole-genome sequence of the extremophile Heliorestis acidaminivorans DSM 24790.</title>
        <authorList>
            <person name="Kyndt J.A."/>
            <person name="Meyer T.E."/>
        </authorList>
    </citation>
    <scope>NUCLEOTIDE SEQUENCE [LARGE SCALE GENOMIC DNA]</scope>
    <source>
        <strain evidence="2 3">DSM 24790</strain>
    </source>
</reference>
<name>A0A6I0F3F0_9FIRM</name>
<keyword evidence="3" id="KW-1185">Reference proteome</keyword>
<comment type="caution">
    <text evidence="2">The sequence shown here is derived from an EMBL/GenBank/DDBJ whole genome shotgun (WGS) entry which is preliminary data.</text>
</comment>
<dbReference type="InterPro" id="IPR013024">
    <property type="entry name" value="GGCT-like"/>
</dbReference>
<keyword evidence="2" id="KW-0808">Transferase</keyword>
<evidence type="ECO:0000313" key="2">
    <source>
        <dbReference type="EMBL" id="KAB2954270.1"/>
    </source>
</evidence>
<dbReference type="AlphaFoldDB" id="A0A6I0F3F0"/>
<dbReference type="GO" id="GO:0016740">
    <property type="term" value="F:transferase activity"/>
    <property type="evidence" value="ECO:0007669"/>
    <property type="project" value="UniProtKB-KW"/>
</dbReference>